<feature type="transmembrane region" description="Helical" evidence="2">
    <location>
        <begin position="7"/>
        <end position="24"/>
    </location>
</feature>
<evidence type="ECO:0000259" key="3">
    <source>
        <dbReference type="Pfam" id="PF02517"/>
    </source>
</evidence>
<keyword evidence="5" id="KW-1185">Reference proteome</keyword>
<keyword evidence="2" id="KW-1133">Transmembrane helix</keyword>
<comment type="similarity">
    <text evidence="1">Belongs to the UPF0177 family.</text>
</comment>
<feature type="domain" description="CAAX prenyl protease 2/Lysostaphin resistance protein A-like" evidence="3">
    <location>
        <begin position="112"/>
        <end position="198"/>
    </location>
</feature>
<feature type="transmembrane region" description="Helical" evidence="2">
    <location>
        <begin position="69"/>
        <end position="89"/>
    </location>
</feature>
<reference evidence="5" key="1">
    <citation type="journal article" date="2019" name="Int. J. Syst. Evol. Microbiol.">
        <title>The Global Catalogue of Microorganisms (GCM) 10K type strain sequencing project: providing services to taxonomists for standard genome sequencing and annotation.</title>
        <authorList>
            <consortium name="The Broad Institute Genomics Platform"/>
            <consortium name="The Broad Institute Genome Sequencing Center for Infectious Disease"/>
            <person name="Wu L."/>
            <person name="Ma J."/>
        </authorList>
    </citation>
    <scope>NUCLEOTIDE SEQUENCE [LARGE SCALE GENOMIC DNA]</scope>
    <source>
        <strain evidence="5">TISTR 932</strain>
    </source>
</reference>
<keyword evidence="4" id="KW-0378">Hydrolase</keyword>
<keyword evidence="2" id="KW-0812">Transmembrane</keyword>
<dbReference type="InterPro" id="IPR003675">
    <property type="entry name" value="Rce1/LyrA-like_dom"/>
</dbReference>
<feature type="transmembrane region" description="Helical" evidence="2">
    <location>
        <begin position="144"/>
        <end position="160"/>
    </location>
</feature>
<sequence>MTTRKYGLWTILIYAICYFSPALFPTVSSALWATIVFYLGSAFFVSWLYRTSQSKLDFEMQPKAWKTSILWGILGIFLAIILQNIAILLETALFGESGNSQNTANILSFIQSNLLFVLAVSVGGPILEEFVFRRALIGILQEKIPLWFATIVSSLLFAVMHDDGHILLYTSLGIFFSLLYIKTGRIWTSIISHVGMNSLVVFIGLLSK</sequence>
<dbReference type="Pfam" id="PF02517">
    <property type="entry name" value="Rce1-like"/>
    <property type="match status" value="1"/>
</dbReference>
<organism evidence="4 5">
    <name type="scientific">Enterococcus camelliae</name>
    <dbReference type="NCBI Taxonomy" id="453959"/>
    <lineage>
        <taxon>Bacteria</taxon>
        <taxon>Bacillati</taxon>
        <taxon>Bacillota</taxon>
        <taxon>Bacilli</taxon>
        <taxon>Lactobacillales</taxon>
        <taxon>Enterococcaceae</taxon>
        <taxon>Enterococcus</taxon>
    </lineage>
</organism>
<protein>
    <submittedName>
        <fullName evidence="4">CPBP family intramembrane glutamic endopeptidase</fullName>
        <ecNumber evidence="4">3.4.-.-</ecNumber>
    </submittedName>
</protein>
<dbReference type="GO" id="GO:0016787">
    <property type="term" value="F:hydrolase activity"/>
    <property type="evidence" value="ECO:0007669"/>
    <property type="project" value="UniProtKB-KW"/>
</dbReference>
<dbReference type="PANTHER" id="PTHR36435">
    <property type="entry name" value="SLR1288 PROTEIN"/>
    <property type="match status" value="1"/>
</dbReference>
<evidence type="ECO:0000256" key="1">
    <source>
        <dbReference type="ARBA" id="ARBA00009067"/>
    </source>
</evidence>
<evidence type="ECO:0000256" key="2">
    <source>
        <dbReference type="SAM" id="Phobius"/>
    </source>
</evidence>
<proteinExistence type="inferred from homology"/>
<evidence type="ECO:0000313" key="5">
    <source>
        <dbReference type="Proteomes" id="UP001597427"/>
    </source>
</evidence>
<feature type="transmembrane region" description="Helical" evidence="2">
    <location>
        <begin position="109"/>
        <end position="132"/>
    </location>
</feature>
<dbReference type="InterPro" id="IPR052710">
    <property type="entry name" value="CAAX_protease"/>
</dbReference>
<comment type="caution">
    <text evidence="4">The sequence shown here is derived from an EMBL/GenBank/DDBJ whole genome shotgun (WGS) entry which is preliminary data.</text>
</comment>
<evidence type="ECO:0000313" key="4">
    <source>
        <dbReference type="EMBL" id="MFD2728243.1"/>
    </source>
</evidence>
<feature type="transmembrane region" description="Helical" evidence="2">
    <location>
        <begin position="190"/>
        <end position="207"/>
    </location>
</feature>
<dbReference type="EC" id="3.4.-.-" evidence="4"/>
<accession>A0ABW5THW3</accession>
<dbReference type="Proteomes" id="UP001597427">
    <property type="component" value="Unassembled WGS sequence"/>
</dbReference>
<name>A0ABW5THW3_9ENTE</name>
<feature type="transmembrane region" description="Helical" evidence="2">
    <location>
        <begin position="30"/>
        <end position="49"/>
    </location>
</feature>
<dbReference type="RefSeq" id="WP_379979457.1">
    <property type="nucleotide sequence ID" value="NZ_JBHUMO010000012.1"/>
</dbReference>
<dbReference type="EMBL" id="JBHUMO010000012">
    <property type="protein sequence ID" value="MFD2728243.1"/>
    <property type="molecule type" value="Genomic_DNA"/>
</dbReference>
<gene>
    <name evidence="4" type="ORF">ACFSR0_02175</name>
</gene>
<keyword evidence="2" id="KW-0472">Membrane</keyword>
<dbReference type="PANTHER" id="PTHR36435:SF6">
    <property type="entry name" value="ABORTIVE INFECTION PROTEIN"/>
    <property type="match status" value="1"/>
</dbReference>